<keyword evidence="3" id="KW-1185">Reference proteome</keyword>
<organism evidence="2 3">
    <name type="scientific">Dysgonomonas termitidis</name>
    <dbReference type="NCBI Taxonomy" id="1516126"/>
    <lineage>
        <taxon>Bacteria</taxon>
        <taxon>Pseudomonadati</taxon>
        <taxon>Bacteroidota</taxon>
        <taxon>Bacteroidia</taxon>
        <taxon>Bacteroidales</taxon>
        <taxon>Dysgonomonadaceae</taxon>
        <taxon>Dysgonomonas</taxon>
    </lineage>
</organism>
<feature type="transmembrane region" description="Helical" evidence="1">
    <location>
        <begin position="147"/>
        <end position="166"/>
    </location>
</feature>
<proteinExistence type="predicted"/>
<keyword evidence="1" id="KW-0472">Membrane</keyword>
<dbReference type="Proteomes" id="UP001596023">
    <property type="component" value="Unassembled WGS sequence"/>
</dbReference>
<evidence type="ECO:0000313" key="3">
    <source>
        <dbReference type="Proteomes" id="UP001596023"/>
    </source>
</evidence>
<evidence type="ECO:0000256" key="1">
    <source>
        <dbReference type="SAM" id="Phobius"/>
    </source>
</evidence>
<accession>A0ABV9KVE6</accession>
<keyword evidence="1" id="KW-1133">Transmembrane helix</keyword>
<feature type="transmembrane region" description="Helical" evidence="1">
    <location>
        <begin position="6"/>
        <end position="28"/>
    </location>
</feature>
<reference evidence="3" key="1">
    <citation type="journal article" date="2019" name="Int. J. Syst. Evol. Microbiol.">
        <title>The Global Catalogue of Microorganisms (GCM) 10K type strain sequencing project: providing services to taxonomists for standard genome sequencing and annotation.</title>
        <authorList>
            <consortium name="The Broad Institute Genomics Platform"/>
            <consortium name="The Broad Institute Genome Sequencing Center for Infectious Disease"/>
            <person name="Wu L."/>
            <person name="Ma J."/>
        </authorList>
    </citation>
    <scope>NUCLEOTIDE SEQUENCE [LARGE SCALE GENOMIC DNA]</scope>
    <source>
        <strain evidence="3">CCUG 66188</strain>
    </source>
</reference>
<protein>
    <submittedName>
        <fullName evidence="2">Uncharacterized protein</fullName>
    </submittedName>
</protein>
<name>A0ABV9KVE6_9BACT</name>
<comment type="caution">
    <text evidence="2">The sequence shown here is derived from an EMBL/GenBank/DDBJ whole genome shotgun (WGS) entry which is preliminary data.</text>
</comment>
<feature type="transmembrane region" description="Helical" evidence="1">
    <location>
        <begin position="232"/>
        <end position="256"/>
    </location>
</feature>
<evidence type="ECO:0000313" key="2">
    <source>
        <dbReference type="EMBL" id="MFC4674043.1"/>
    </source>
</evidence>
<feature type="transmembrane region" description="Helical" evidence="1">
    <location>
        <begin position="197"/>
        <end position="220"/>
    </location>
</feature>
<gene>
    <name evidence="2" type="ORF">ACFO6W_10080</name>
</gene>
<keyword evidence="1" id="KW-0812">Transmembrane</keyword>
<dbReference type="EMBL" id="JBHSGN010000067">
    <property type="protein sequence ID" value="MFC4674043.1"/>
    <property type="molecule type" value="Genomic_DNA"/>
</dbReference>
<feature type="transmembrane region" description="Helical" evidence="1">
    <location>
        <begin position="118"/>
        <end position="135"/>
    </location>
</feature>
<sequence>MTQEYIIAPILVLTQLSIALNIVCIAVYNKANFFIEIIEETVLCTKTDIDNEIKDAENKIIKNHCYIEGLDDSRKNESIVEEMLNSCDTVQQIYSNENIKNLWQEIESKCKPHCLPGLFAYCTMYAMIFMLFLLFLECPWVQSALRYFVLLSVLPIIIFVAIKAYIDRVLYCEIEKIKNHDESKRDKKIKRKQLIKSLYVINAFCAISAILVVSLLLPLLEEKFVIFYVSDKFVLLLATFIAYFSFVIYIVVYYLYSQRRKTKINEFFEEGRNKITEMETDYNAMVRIFRGNIKRESITAK</sequence>
<dbReference type="RefSeq" id="WP_379995928.1">
    <property type="nucleotide sequence ID" value="NZ_JBHSGN010000067.1"/>
</dbReference>